<evidence type="ECO:0000313" key="2">
    <source>
        <dbReference type="Proteomes" id="UP001221757"/>
    </source>
</evidence>
<gene>
    <name evidence="1" type="ORF">B0H17DRAFT_455708</name>
</gene>
<organism evidence="1 2">
    <name type="scientific">Mycena rosella</name>
    <name type="common">Pink bonnet</name>
    <name type="synonym">Agaricus rosellus</name>
    <dbReference type="NCBI Taxonomy" id="1033263"/>
    <lineage>
        <taxon>Eukaryota</taxon>
        <taxon>Fungi</taxon>
        <taxon>Dikarya</taxon>
        <taxon>Basidiomycota</taxon>
        <taxon>Agaricomycotina</taxon>
        <taxon>Agaricomycetes</taxon>
        <taxon>Agaricomycetidae</taxon>
        <taxon>Agaricales</taxon>
        <taxon>Marasmiineae</taxon>
        <taxon>Mycenaceae</taxon>
        <taxon>Mycena</taxon>
    </lineage>
</organism>
<dbReference type="Proteomes" id="UP001221757">
    <property type="component" value="Unassembled WGS sequence"/>
</dbReference>
<comment type="caution">
    <text evidence="1">The sequence shown here is derived from an EMBL/GenBank/DDBJ whole genome shotgun (WGS) entry which is preliminary data.</text>
</comment>
<sequence>MENVHTAREPSHADYYLPGYLGSNEIGHHSHAARILDDHQQSWSPVCLSSPSASTEYWSNDTSPYSRLTDWEWPGDGLAAPQRYHPSIYEGPVFPRVEPVEDLPCNRDSSTWCEELTWSEPFSLEDCNRPLTSDEFVIHDLGSETIAETPGECTETLSQDDIDKNTVEMTCGPKLEEHFWPIRYQIRSGKFHVRSLERLNSFGPTSLCISGL</sequence>
<reference evidence="1" key="1">
    <citation type="submission" date="2023-03" db="EMBL/GenBank/DDBJ databases">
        <title>Massive genome expansion in bonnet fungi (Mycena s.s.) driven by repeated elements and novel gene families across ecological guilds.</title>
        <authorList>
            <consortium name="Lawrence Berkeley National Laboratory"/>
            <person name="Harder C.B."/>
            <person name="Miyauchi S."/>
            <person name="Viragh M."/>
            <person name="Kuo A."/>
            <person name="Thoen E."/>
            <person name="Andreopoulos B."/>
            <person name="Lu D."/>
            <person name="Skrede I."/>
            <person name="Drula E."/>
            <person name="Henrissat B."/>
            <person name="Morin E."/>
            <person name="Kohler A."/>
            <person name="Barry K."/>
            <person name="LaButti K."/>
            <person name="Morin E."/>
            <person name="Salamov A."/>
            <person name="Lipzen A."/>
            <person name="Mereny Z."/>
            <person name="Hegedus B."/>
            <person name="Baldrian P."/>
            <person name="Stursova M."/>
            <person name="Weitz H."/>
            <person name="Taylor A."/>
            <person name="Grigoriev I.V."/>
            <person name="Nagy L.G."/>
            <person name="Martin F."/>
            <person name="Kauserud H."/>
        </authorList>
    </citation>
    <scope>NUCLEOTIDE SEQUENCE</scope>
    <source>
        <strain evidence="1">CBHHK067</strain>
    </source>
</reference>
<name>A0AAD7DP26_MYCRO</name>
<proteinExistence type="predicted"/>
<dbReference type="EMBL" id="JARKIE010000040">
    <property type="protein sequence ID" value="KAJ7694799.1"/>
    <property type="molecule type" value="Genomic_DNA"/>
</dbReference>
<protein>
    <submittedName>
        <fullName evidence="1">Uncharacterized protein</fullName>
    </submittedName>
</protein>
<dbReference type="AlphaFoldDB" id="A0AAD7DP26"/>
<keyword evidence="2" id="KW-1185">Reference proteome</keyword>
<evidence type="ECO:0000313" key="1">
    <source>
        <dbReference type="EMBL" id="KAJ7694799.1"/>
    </source>
</evidence>
<accession>A0AAD7DP26</accession>